<keyword evidence="6" id="KW-0675">Receptor</keyword>
<keyword evidence="3 8" id="KW-1133">Transmembrane helix</keyword>
<evidence type="ECO:0000256" key="4">
    <source>
        <dbReference type="ARBA" id="ARBA00023040"/>
    </source>
</evidence>
<dbReference type="PANTHER" id="PTHR24243:SF230">
    <property type="entry name" value="G-PROTEIN COUPLED RECEPTORS FAMILY 1 PROFILE DOMAIN-CONTAINING PROTEIN"/>
    <property type="match status" value="1"/>
</dbReference>
<evidence type="ECO:0000256" key="1">
    <source>
        <dbReference type="ARBA" id="ARBA00004141"/>
    </source>
</evidence>
<dbReference type="Proteomes" id="UP000663877">
    <property type="component" value="Unassembled WGS sequence"/>
</dbReference>
<feature type="transmembrane region" description="Helical" evidence="8">
    <location>
        <begin position="137"/>
        <end position="156"/>
    </location>
</feature>
<evidence type="ECO:0000256" key="3">
    <source>
        <dbReference type="ARBA" id="ARBA00022989"/>
    </source>
</evidence>
<proteinExistence type="predicted"/>
<feature type="transmembrane region" description="Helical" evidence="8">
    <location>
        <begin position="95"/>
        <end position="117"/>
    </location>
</feature>
<dbReference type="OrthoDB" id="10033130at2759"/>
<keyword evidence="5 8" id="KW-0472">Membrane</keyword>
<dbReference type="PANTHER" id="PTHR24243">
    <property type="entry name" value="G-PROTEIN COUPLED RECEPTOR"/>
    <property type="match status" value="1"/>
</dbReference>
<dbReference type="Proteomes" id="UP000663832">
    <property type="component" value="Unassembled WGS sequence"/>
</dbReference>
<dbReference type="SUPFAM" id="SSF81321">
    <property type="entry name" value="Family A G protein-coupled receptor-like"/>
    <property type="match status" value="1"/>
</dbReference>
<dbReference type="Gene3D" id="1.20.1070.10">
    <property type="entry name" value="Rhodopsin 7-helix transmembrane proteins"/>
    <property type="match status" value="1"/>
</dbReference>
<keyword evidence="2 8" id="KW-0812">Transmembrane</keyword>
<dbReference type="EMBL" id="CAJNOM010002293">
    <property type="protein sequence ID" value="CAF1630299.1"/>
    <property type="molecule type" value="Genomic_DNA"/>
</dbReference>
<evidence type="ECO:0000259" key="9">
    <source>
        <dbReference type="PROSITE" id="PS50262"/>
    </source>
</evidence>
<dbReference type="EMBL" id="CAJNOI010001969">
    <property type="protein sequence ID" value="CAF1450322.1"/>
    <property type="molecule type" value="Genomic_DNA"/>
</dbReference>
<evidence type="ECO:0000313" key="13">
    <source>
        <dbReference type="Proteomes" id="UP000663877"/>
    </source>
</evidence>
<dbReference type="InterPro" id="IPR017452">
    <property type="entry name" value="GPCR_Rhodpsn_7TM"/>
</dbReference>
<dbReference type="GO" id="GO:0004930">
    <property type="term" value="F:G protein-coupled receptor activity"/>
    <property type="evidence" value="ECO:0007669"/>
    <property type="project" value="UniProtKB-KW"/>
</dbReference>
<feature type="transmembrane region" description="Helical" evidence="8">
    <location>
        <begin position="268"/>
        <end position="289"/>
    </location>
</feature>
<dbReference type="InterPro" id="IPR000276">
    <property type="entry name" value="GPCR_Rhodpsn"/>
</dbReference>
<sequence>MSSTVIASLIAANQPVIIYFGTSILIVGLVGNCLNAIVFLSLKTFRENSCAFYLTIMSIVNIGQLISGLLSRILMSGFSIDYTQTSLFYCKFRTFFFQFTTSLSLACICLASIDQYFATCTRLQWQQWSNIKTTRRILIIITFILMIIQIPCLIYYKHIQPIPTEKTICGITNMSFVQFNMYFNYLFLGNVLPYSLTILFGTMAYRNIQQSSNRTVPLIRLQLDKQLTAMVLVQIVYNFFSLFPSLIAYSIGSYGNIQDPMIKASVDLAYTITLCVYYSYFASSFYIYISISERFRRQFFYVFFKKHWNRCLQHKVFPNQLALQPQVIQLNLISRID</sequence>
<evidence type="ECO:0000256" key="2">
    <source>
        <dbReference type="ARBA" id="ARBA00022692"/>
    </source>
</evidence>
<dbReference type="AlphaFoldDB" id="A0A815PLJ4"/>
<reference evidence="10" key="1">
    <citation type="submission" date="2021-02" db="EMBL/GenBank/DDBJ databases">
        <authorList>
            <person name="Nowell W R."/>
        </authorList>
    </citation>
    <scope>NUCLEOTIDE SEQUENCE</scope>
</reference>
<protein>
    <recommendedName>
        <fullName evidence="9">G-protein coupled receptors family 1 profile domain-containing protein</fullName>
    </recommendedName>
</protein>
<evidence type="ECO:0000256" key="8">
    <source>
        <dbReference type="SAM" id="Phobius"/>
    </source>
</evidence>
<evidence type="ECO:0000313" key="11">
    <source>
        <dbReference type="EMBL" id="CAF1630299.1"/>
    </source>
</evidence>
<evidence type="ECO:0000313" key="10">
    <source>
        <dbReference type="EMBL" id="CAF1450322.1"/>
    </source>
</evidence>
<feature type="transmembrane region" description="Helical" evidence="8">
    <location>
        <begin position="182"/>
        <end position="206"/>
    </location>
</feature>
<keyword evidence="12" id="KW-1185">Reference proteome</keyword>
<keyword evidence="4" id="KW-0297">G-protein coupled receptor</keyword>
<comment type="caution">
    <text evidence="10">The sequence shown here is derived from an EMBL/GenBank/DDBJ whole genome shotgun (WGS) entry which is preliminary data.</text>
</comment>
<name>A0A815PLJ4_9BILA</name>
<feature type="domain" description="G-protein coupled receptors family 1 profile" evidence="9">
    <location>
        <begin position="31"/>
        <end position="288"/>
    </location>
</feature>
<evidence type="ECO:0000313" key="12">
    <source>
        <dbReference type="Proteomes" id="UP000663832"/>
    </source>
</evidence>
<feature type="transmembrane region" description="Helical" evidence="8">
    <location>
        <begin position="16"/>
        <end position="40"/>
    </location>
</feature>
<evidence type="ECO:0000256" key="5">
    <source>
        <dbReference type="ARBA" id="ARBA00023136"/>
    </source>
</evidence>
<organism evidence="10 13">
    <name type="scientific">Adineta steineri</name>
    <dbReference type="NCBI Taxonomy" id="433720"/>
    <lineage>
        <taxon>Eukaryota</taxon>
        <taxon>Metazoa</taxon>
        <taxon>Spiralia</taxon>
        <taxon>Gnathifera</taxon>
        <taxon>Rotifera</taxon>
        <taxon>Eurotatoria</taxon>
        <taxon>Bdelloidea</taxon>
        <taxon>Adinetida</taxon>
        <taxon>Adinetidae</taxon>
        <taxon>Adineta</taxon>
    </lineage>
</organism>
<dbReference type="GO" id="GO:0005886">
    <property type="term" value="C:plasma membrane"/>
    <property type="evidence" value="ECO:0007669"/>
    <property type="project" value="TreeGrafter"/>
</dbReference>
<accession>A0A815PLJ4</accession>
<dbReference type="Pfam" id="PF00001">
    <property type="entry name" value="7tm_1"/>
    <property type="match status" value="1"/>
</dbReference>
<gene>
    <name evidence="10" type="ORF">BJG266_LOCUS40395</name>
    <name evidence="11" type="ORF">QVE165_LOCUS57263</name>
</gene>
<evidence type="ECO:0000256" key="6">
    <source>
        <dbReference type="ARBA" id="ARBA00023170"/>
    </source>
</evidence>
<keyword evidence="7" id="KW-0807">Transducer</keyword>
<feature type="transmembrane region" description="Helical" evidence="8">
    <location>
        <begin position="227"/>
        <end position="248"/>
    </location>
</feature>
<feature type="transmembrane region" description="Helical" evidence="8">
    <location>
        <begin position="52"/>
        <end position="75"/>
    </location>
</feature>
<comment type="subcellular location">
    <subcellularLocation>
        <location evidence="1">Membrane</location>
        <topology evidence="1">Multi-pass membrane protein</topology>
    </subcellularLocation>
</comment>
<dbReference type="PROSITE" id="PS50262">
    <property type="entry name" value="G_PROTEIN_RECEP_F1_2"/>
    <property type="match status" value="1"/>
</dbReference>
<evidence type="ECO:0000256" key="7">
    <source>
        <dbReference type="ARBA" id="ARBA00023224"/>
    </source>
</evidence>